<dbReference type="Proteomes" id="UP000837932">
    <property type="component" value="Unassembled WGS sequence"/>
</dbReference>
<name>A0ABN8EUG2_9BACT</name>
<gene>
    <name evidence="2" type="ORF">EMA8858_02810</name>
</gene>
<sequence>MKKLILTLGIILGFTQIFAQTALKQQTDWLSSYLNKLVVEDDDRKMNVNGHKSKPVFSFAGNKMLMNISTKEENFSMGFNISWLLKDVRKVSYQKQKDGFYKLKLDVPADRIKMDLGFGKDNSVSGSFNVKDEYKDDNNTSFTLDTKDETLVKEVVQRFESAIREAKK</sequence>
<dbReference type="RefSeq" id="WP_238807230.1">
    <property type="nucleotide sequence ID" value="NZ_CAKLPY010000002.1"/>
</dbReference>
<keyword evidence="1" id="KW-0732">Signal</keyword>
<evidence type="ECO:0008006" key="4">
    <source>
        <dbReference type="Google" id="ProtNLM"/>
    </source>
</evidence>
<dbReference type="EMBL" id="CAKLPY010000002">
    <property type="protein sequence ID" value="CAH0996677.1"/>
    <property type="molecule type" value="Genomic_DNA"/>
</dbReference>
<organism evidence="2 3">
    <name type="scientific">Emticicia aquatica</name>
    <dbReference type="NCBI Taxonomy" id="1681835"/>
    <lineage>
        <taxon>Bacteria</taxon>
        <taxon>Pseudomonadati</taxon>
        <taxon>Bacteroidota</taxon>
        <taxon>Cytophagia</taxon>
        <taxon>Cytophagales</taxon>
        <taxon>Leadbetterellaceae</taxon>
        <taxon>Emticicia</taxon>
    </lineage>
</organism>
<comment type="caution">
    <text evidence="2">The sequence shown here is derived from an EMBL/GenBank/DDBJ whole genome shotgun (WGS) entry which is preliminary data.</text>
</comment>
<protein>
    <recommendedName>
        <fullName evidence="4">DUF4468 domain-containing protein</fullName>
    </recommendedName>
</protein>
<accession>A0ABN8EUG2</accession>
<evidence type="ECO:0000313" key="3">
    <source>
        <dbReference type="Proteomes" id="UP000837932"/>
    </source>
</evidence>
<feature type="signal peptide" evidence="1">
    <location>
        <begin position="1"/>
        <end position="19"/>
    </location>
</feature>
<keyword evidence="3" id="KW-1185">Reference proteome</keyword>
<reference evidence="2" key="1">
    <citation type="submission" date="2021-12" db="EMBL/GenBank/DDBJ databases">
        <authorList>
            <person name="Rodrigo-Torres L."/>
            <person name="Arahal R. D."/>
            <person name="Lucena T."/>
        </authorList>
    </citation>
    <scope>NUCLEOTIDE SEQUENCE</scope>
    <source>
        <strain evidence="2">CECT 8858</strain>
    </source>
</reference>
<proteinExistence type="predicted"/>
<feature type="chain" id="PRO_5045122650" description="DUF4468 domain-containing protein" evidence="1">
    <location>
        <begin position="20"/>
        <end position="168"/>
    </location>
</feature>
<evidence type="ECO:0000313" key="2">
    <source>
        <dbReference type="EMBL" id="CAH0996677.1"/>
    </source>
</evidence>
<evidence type="ECO:0000256" key="1">
    <source>
        <dbReference type="SAM" id="SignalP"/>
    </source>
</evidence>